<gene>
    <name evidence="1" type="ORF">BDN72DRAFT_832874</name>
</gene>
<protein>
    <submittedName>
        <fullName evidence="1">Uncharacterized protein</fullName>
    </submittedName>
</protein>
<sequence length="937" mass="99542">MYPPALFRFFILSAFLLNHLVWASLRDVPVKPRAGRNFLLSRNATGGYPGDDLSELHKRDGQKYVFMHVIVGSNYSYSQSDWTADFQRMQSKGVDAAALNIGSDAFQQDHVASAYAAAQAMGNTFKLFLSFDFTAMGCNVDDLVSRTNQYANHPSQFKVNGKPMISSFQGDCLGDSGWSNLKSRTNGYVMPFISGLENQFGSWPSLDSWLCWGCAWPQGDYDKTTQDDEYYINQLGSRFATTVSGWMFSHYNGKNLYLRGDDWLINNRWEQLVSIRDQITFVEMPTWNDFGESDYFGPLTSNMPAGTTWATGFPHDAWFDMSAYYISAYKTGSYPQITQDVIYYWARPHPASATPSADPIAKPSGWDWTEDSLWAAVFATSPGTVSLQCGSSSQTFNVQAGVSKLKIPLSPGKITVQMVKNGATVINQTPNDFTFVSNPTIYNLNVYVGSAQASGQSNPTTTQARTTEGARTASSSSQPTTTASDNGFISLGCVAEGTTGSRRALTGPSFTGRQDMTPQVCESLCSGFQYAGVEYGTECYCGNSLTNNGATGGVISSSNCNVPCAGDPSQMCGAGWTLSVYTKNQSGGGPTITSTATQTGPTPTGFTSLGCVAEGTTGPRRALTGASFTRSDMTPQVCQSLCANFQYAGVEYGDECYCGNSLTNNGATGNVIPSSNCNVPCAGDSSQMCGAGWILSVYTRGQSGGGGSSPTTTSTATQTGPTATGFTSLGCVAEGTTGSRRALTGLSFTRSDMTPQVCQNLCAGFKYAGVEYGDECYCGNSLTNNGATGAVISSSTCNTQCAGDSSQVCGGGWALSVYTQDQSWTSAGCYTDASVRLLNGPMTSQTGMTTETCVAFCSSQGYSIAGTEYGTQCYCGNQLSKAGGAGSLASSGDCNMPCGGNPSQTCGAGWRVNVYTKPGTSLKRHLNTRFIRAIDVV</sequence>
<accession>A0ACD3BA39</accession>
<evidence type="ECO:0000313" key="1">
    <source>
        <dbReference type="EMBL" id="TFK74786.1"/>
    </source>
</evidence>
<reference evidence="1 2" key="1">
    <citation type="journal article" date="2019" name="Nat. Ecol. Evol.">
        <title>Megaphylogeny resolves global patterns of mushroom evolution.</title>
        <authorList>
            <person name="Varga T."/>
            <person name="Krizsan K."/>
            <person name="Foldi C."/>
            <person name="Dima B."/>
            <person name="Sanchez-Garcia M."/>
            <person name="Sanchez-Ramirez S."/>
            <person name="Szollosi G.J."/>
            <person name="Szarkandi J.G."/>
            <person name="Papp V."/>
            <person name="Albert L."/>
            <person name="Andreopoulos W."/>
            <person name="Angelini C."/>
            <person name="Antonin V."/>
            <person name="Barry K.W."/>
            <person name="Bougher N.L."/>
            <person name="Buchanan P."/>
            <person name="Buyck B."/>
            <person name="Bense V."/>
            <person name="Catcheside P."/>
            <person name="Chovatia M."/>
            <person name="Cooper J."/>
            <person name="Damon W."/>
            <person name="Desjardin D."/>
            <person name="Finy P."/>
            <person name="Geml J."/>
            <person name="Haridas S."/>
            <person name="Hughes K."/>
            <person name="Justo A."/>
            <person name="Karasinski D."/>
            <person name="Kautmanova I."/>
            <person name="Kiss B."/>
            <person name="Kocsube S."/>
            <person name="Kotiranta H."/>
            <person name="LaButti K.M."/>
            <person name="Lechner B.E."/>
            <person name="Liimatainen K."/>
            <person name="Lipzen A."/>
            <person name="Lukacs Z."/>
            <person name="Mihaltcheva S."/>
            <person name="Morgado L.N."/>
            <person name="Niskanen T."/>
            <person name="Noordeloos M.E."/>
            <person name="Ohm R.A."/>
            <person name="Ortiz-Santana B."/>
            <person name="Ovrebo C."/>
            <person name="Racz N."/>
            <person name="Riley R."/>
            <person name="Savchenko A."/>
            <person name="Shiryaev A."/>
            <person name="Soop K."/>
            <person name="Spirin V."/>
            <person name="Szebenyi C."/>
            <person name="Tomsovsky M."/>
            <person name="Tulloss R.E."/>
            <person name="Uehling J."/>
            <person name="Grigoriev I.V."/>
            <person name="Vagvolgyi C."/>
            <person name="Papp T."/>
            <person name="Martin F.M."/>
            <person name="Miettinen O."/>
            <person name="Hibbett D.S."/>
            <person name="Nagy L.G."/>
        </authorList>
    </citation>
    <scope>NUCLEOTIDE SEQUENCE [LARGE SCALE GENOMIC DNA]</scope>
    <source>
        <strain evidence="1 2">NL-1719</strain>
    </source>
</reference>
<dbReference type="Proteomes" id="UP000308600">
    <property type="component" value="Unassembled WGS sequence"/>
</dbReference>
<dbReference type="EMBL" id="ML208266">
    <property type="protein sequence ID" value="TFK74786.1"/>
    <property type="molecule type" value="Genomic_DNA"/>
</dbReference>
<keyword evidence="2" id="KW-1185">Reference proteome</keyword>
<organism evidence="1 2">
    <name type="scientific">Pluteus cervinus</name>
    <dbReference type="NCBI Taxonomy" id="181527"/>
    <lineage>
        <taxon>Eukaryota</taxon>
        <taxon>Fungi</taxon>
        <taxon>Dikarya</taxon>
        <taxon>Basidiomycota</taxon>
        <taxon>Agaricomycotina</taxon>
        <taxon>Agaricomycetes</taxon>
        <taxon>Agaricomycetidae</taxon>
        <taxon>Agaricales</taxon>
        <taxon>Pluteineae</taxon>
        <taxon>Pluteaceae</taxon>
        <taxon>Pluteus</taxon>
    </lineage>
</organism>
<proteinExistence type="predicted"/>
<name>A0ACD3BA39_9AGAR</name>
<evidence type="ECO:0000313" key="2">
    <source>
        <dbReference type="Proteomes" id="UP000308600"/>
    </source>
</evidence>